<keyword evidence="3" id="KW-0808">Transferase</keyword>
<proteinExistence type="inferred from homology"/>
<dbReference type="GO" id="GO:0008168">
    <property type="term" value="F:methyltransferase activity"/>
    <property type="evidence" value="ECO:0007669"/>
    <property type="project" value="UniProtKB-KW"/>
</dbReference>
<dbReference type="Proteomes" id="UP000050378">
    <property type="component" value="Unassembled WGS sequence"/>
</dbReference>
<dbReference type="PIRSF" id="PIRSF003085">
    <property type="entry name" value="CMAS"/>
    <property type="match status" value="1"/>
</dbReference>
<keyword evidence="5" id="KW-0443">Lipid metabolism</keyword>
<evidence type="ECO:0000256" key="3">
    <source>
        <dbReference type="ARBA" id="ARBA00022679"/>
    </source>
</evidence>
<dbReference type="PATRIC" id="fig|570156.3.peg.2064"/>
<sequence length="420" mass="47408">MEKVSNLTQAQTTGWMTKLYKKLVIGAFNSINIGCITLKEGNQTEQFGDITSDLHATVTVNDAAMYKSFALSGSVGAGEAYILGYWDCDKLTKLIEIFALNQDQLDAFEKKFAFLSGIAHRVNHIKNKNSASGSKKNIAAHYDLGNDLYSAFLSDEMLYSCAVYPSKQASLEQAQAHKLALICEQVDLKPGDSVIEIGTGWGAFAIYAATHFDCHVTTTTISDEQHAYVEQKVKELNLEHKITLLKQDYRLLEGKYDKLVSIEMIEAVGHEYLPGFFAKCQSLLKDSGAMLIQAITIADQRYSHYLKNSDFIQQYIFPGGCLPCLDEMNKQIKQQTDMVVHSVKDIGVHYARTLADWRERFVASWPEIDKVKFDQRFYRLWLFYLAYCEGAFRTRAISTVHLVARKPRFGHSGDDIALDY</sequence>
<evidence type="ECO:0000313" key="7">
    <source>
        <dbReference type="EMBL" id="KPM84336.1"/>
    </source>
</evidence>
<dbReference type="GO" id="GO:0032259">
    <property type="term" value="P:methylation"/>
    <property type="evidence" value="ECO:0007669"/>
    <property type="project" value="UniProtKB-KW"/>
</dbReference>
<dbReference type="AlphaFoldDB" id="A0A0N8HKN0"/>
<dbReference type="Pfam" id="PF02353">
    <property type="entry name" value="CMAS"/>
    <property type="match status" value="1"/>
</dbReference>
<keyword evidence="4" id="KW-0949">S-adenosyl-L-methionine</keyword>
<evidence type="ECO:0000256" key="1">
    <source>
        <dbReference type="ARBA" id="ARBA00010815"/>
    </source>
</evidence>
<reference evidence="7 8" key="1">
    <citation type="submission" date="2015-09" db="EMBL/GenBank/DDBJ databases">
        <title>Draft Genome Sequence of Pseudoalteromonas lipolytica UCD-48B.</title>
        <authorList>
            <person name="Krusor M."/>
            <person name="Coil D.A."/>
            <person name="Lang J.M."/>
            <person name="Eisen J.A."/>
            <person name="Alexiev A."/>
        </authorList>
    </citation>
    <scope>NUCLEOTIDE SEQUENCE [LARGE SCALE GENOMIC DNA]</scope>
    <source>
        <strain evidence="7 8">UCD-48B</strain>
    </source>
</reference>
<dbReference type="RefSeq" id="WP_054551994.1">
    <property type="nucleotide sequence ID" value="NZ_LJTC01000003.1"/>
</dbReference>
<dbReference type="STRING" id="570156.AOG27_05405"/>
<gene>
    <name evidence="7" type="ORF">AOG27_05405</name>
</gene>
<organism evidence="7 8">
    <name type="scientific">Pseudoalteromonas lipolytica</name>
    <dbReference type="NCBI Taxonomy" id="570156"/>
    <lineage>
        <taxon>Bacteria</taxon>
        <taxon>Pseudomonadati</taxon>
        <taxon>Pseudomonadota</taxon>
        <taxon>Gammaproteobacteria</taxon>
        <taxon>Alteromonadales</taxon>
        <taxon>Pseudoalteromonadaceae</taxon>
        <taxon>Pseudoalteromonas</taxon>
    </lineage>
</organism>
<comment type="similarity">
    <text evidence="1">Belongs to the CFA/CMAS family.</text>
</comment>
<evidence type="ECO:0000256" key="4">
    <source>
        <dbReference type="ARBA" id="ARBA00022691"/>
    </source>
</evidence>
<dbReference type="InterPro" id="IPR050723">
    <property type="entry name" value="CFA/CMAS"/>
</dbReference>
<evidence type="ECO:0000256" key="5">
    <source>
        <dbReference type="ARBA" id="ARBA00023098"/>
    </source>
</evidence>
<dbReference type="PANTHER" id="PTHR43667">
    <property type="entry name" value="CYCLOPROPANE-FATTY-ACYL-PHOSPHOLIPID SYNTHASE"/>
    <property type="match status" value="1"/>
</dbReference>
<evidence type="ECO:0000256" key="6">
    <source>
        <dbReference type="PIRSR" id="PIRSR003085-1"/>
    </source>
</evidence>
<dbReference type="InterPro" id="IPR003333">
    <property type="entry name" value="CMAS"/>
</dbReference>
<dbReference type="EMBL" id="LJTC01000003">
    <property type="protein sequence ID" value="KPM84336.1"/>
    <property type="molecule type" value="Genomic_DNA"/>
</dbReference>
<dbReference type="GO" id="GO:0008610">
    <property type="term" value="P:lipid biosynthetic process"/>
    <property type="evidence" value="ECO:0007669"/>
    <property type="project" value="InterPro"/>
</dbReference>
<comment type="caution">
    <text evidence="7">The sequence shown here is derived from an EMBL/GenBank/DDBJ whole genome shotgun (WGS) entry which is preliminary data.</text>
</comment>
<keyword evidence="2" id="KW-0489">Methyltransferase</keyword>
<dbReference type="Gene3D" id="3.40.50.150">
    <property type="entry name" value="Vaccinia Virus protein VP39"/>
    <property type="match status" value="1"/>
</dbReference>
<feature type="active site" evidence="6">
    <location>
        <position position="388"/>
    </location>
</feature>
<dbReference type="OrthoDB" id="9782855at2"/>
<dbReference type="CDD" id="cd02440">
    <property type="entry name" value="AdoMet_MTases"/>
    <property type="match status" value="1"/>
</dbReference>
<evidence type="ECO:0000256" key="2">
    <source>
        <dbReference type="ARBA" id="ARBA00022603"/>
    </source>
</evidence>
<dbReference type="PANTHER" id="PTHR43667:SF2">
    <property type="entry name" value="FATTY ACID C-METHYL TRANSFERASE"/>
    <property type="match status" value="1"/>
</dbReference>
<accession>A0A0N8HKN0</accession>
<evidence type="ECO:0000313" key="8">
    <source>
        <dbReference type="Proteomes" id="UP000050378"/>
    </source>
</evidence>
<protein>
    <submittedName>
        <fullName evidence="7">Cyclopropane-fatty-acyl-phospholipid synthase</fullName>
    </submittedName>
</protein>
<dbReference type="SUPFAM" id="SSF53335">
    <property type="entry name" value="S-adenosyl-L-methionine-dependent methyltransferases"/>
    <property type="match status" value="1"/>
</dbReference>
<name>A0A0N8HKN0_9GAMM</name>
<dbReference type="InterPro" id="IPR029063">
    <property type="entry name" value="SAM-dependent_MTases_sf"/>
</dbReference>